<evidence type="ECO:0000256" key="2">
    <source>
        <dbReference type="PROSITE-ProRule" id="PRU00493"/>
    </source>
</evidence>
<dbReference type="GO" id="GO:0004748">
    <property type="term" value="F:ribonucleoside-diphosphate reductase activity, thioredoxin disulfide as acceptor"/>
    <property type="evidence" value="ECO:0007669"/>
    <property type="project" value="TreeGrafter"/>
</dbReference>
<dbReference type="InterPro" id="IPR012833">
    <property type="entry name" value="NrdD"/>
</dbReference>
<proteinExistence type="predicted"/>
<dbReference type="InterPro" id="IPR001150">
    <property type="entry name" value="Gly_radical"/>
</dbReference>
<dbReference type="PANTHER" id="PTHR21075">
    <property type="entry name" value="ANAEROBIC RIBONUCLEOSIDE-TRIPHOSPHATE REDUCTASE"/>
    <property type="match status" value="1"/>
</dbReference>
<dbReference type="PROSITE" id="PS00850">
    <property type="entry name" value="GLY_RADICAL_1"/>
    <property type="match status" value="1"/>
</dbReference>
<dbReference type="GO" id="GO:0009265">
    <property type="term" value="P:2'-deoxyribonucleotide biosynthetic process"/>
    <property type="evidence" value="ECO:0007669"/>
    <property type="project" value="TreeGrafter"/>
</dbReference>
<dbReference type="NCBIfam" id="TIGR02487">
    <property type="entry name" value="NrdD"/>
    <property type="match status" value="1"/>
</dbReference>
<keyword evidence="1 2" id="KW-0556">Organic radical</keyword>
<evidence type="ECO:0000313" key="4">
    <source>
        <dbReference type="EMBL" id="ARP20697.1"/>
    </source>
</evidence>
<dbReference type="EMBL" id="CP017903">
    <property type="protein sequence ID" value="ARP20697.1"/>
    <property type="molecule type" value="Genomic_DNA"/>
</dbReference>
<dbReference type="GO" id="GO:0008998">
    <property type="term" value="F:ribonucleoside-triphosphate reductase (thioredoxin) activity"/>
    <property type="evidence" value="ECO:0007669"/>
    <property type="project" value="InterPro"/>
</dbReference>
<reference evidence="4" key="1">
    <citation type="submission" date="2016-10" db="EMBL/GenBank/DDBJ databases">
        <title>The High Quality Genome of Vibrio alginolyticus K01M1.</title>
        <authorList>
            <person name="Wendling C."/>
            <person name="Chibani C.M."/>
            <person name="Hertel R."/>
            <person name="Sproer C."/>
            <person name="Bunk B."/>
            <person name="Overmann J."/>
            <person name="Roth O."/>
            <person name="Liesegang H."/>
        </authorList>
    </citation>
    <scope>NUCLEOTIDE SEQUENCE</scope>
    <source>
        <strain evidence="4">K05K4</strain>
    </source>
</reference>
<dbReference type="Pfam" id="PF13597">
    <property type="entry name" value="NRDD"/>
    <property type="match status" value="1"/>
</dbReference>
<evidence type="ECO:0000256" key="1">
    <source>
        <dbReference type="ARBA" id="ARBA00022818"/>
    </source>
</evidence>
<dbReference type="AlphaFoldDB" id="A0A1W6UCQ0"/>
<dbReference type="CDD" id="cd01675">
    <property type="entry name" value="RNR_III"/>
    <property type="match status" value="1"/>
</dbReference>
<dbReference type="GO" id="GO:0006260">
    <property type="term" value="P:DNA replication"/>
    <property type="evidence" value="ECO:0007669"/>
    <property type="project" value="InterPro"/>
</dbReference>
<dbReference type="InterPro" id="IPR019777">
    <property type="entry name" value="Form_AcTrfase_GR_CS"/>
</dbReference>
<gene>
    <name evidence="4" type="ORF">K05K4_39730</name>
</gene>
<name>A0A1W6UCQ0_VIBAL</name>
<dbReference type="PANTHER" id="PTHR21075:SF0">
    <property type="entry name" value="ANAEROBIC RIBONUCLEOSIDE-TRIPHOSPHATE REDUCTASE"/>
    <property type="match status" value="1"/>
</dbReference>
<dbReference type="GO" id="GO:0031250">
    <property type="term" value="C:anaerobic ribonucleoside-triphosphate reductase complex"/>
    <property type="evidence" value="ECO:0007669"/>
    <property type="project" value="TreeGrafter"/>
</dbReference>
<organism evidence="4">
    <name type="scientific">Vibrio alginolyticus</name>
    <dbReference type="NCBI Taxonomy" id="663"/>
    <lineage>
        <taxon>Bacteria</taxon>
        <taxon>Pseudomonadati</taxon>
        <taxon>Pseudomonadota</taxon>
        <taxon>Gammaproteobacteria</taxon>
        <taxon>Vibrionales</taxon>
        <taxon>Vibrionaceae</taxon>
        <taxon>Vibrio</taxon>
    </lineage>
</organism>
<accession>A0A1W6UCQ0</accession>
<dbReference type="SUPFAM" id="SSF51998">
    <property type="entry name" value="PFL-like glycyl radical enzymes"/>
    <property type="match status" value="1"/>
</dbReference>
<protein>
    <submittedName>
        <fullName evidence="4">Anaerobic ribonucleoside triphosphate reductase</fullName>
    </submittedName>
</protein>
<dbReference type="NCBIfam" id="NF006732">
    <property type="entry name" value="PRK09263.1"/>
    <property type="match status" value="1"/>
</dbReference>
<dbReference type="PROSITE" id="PS51149">
    <property type="entry name" value="GLY_RADICAL_2"/>
    <property type="match status" value="1"/>
</dbReference>
<evidence type="ECO:0000259" key="3">
    <source>
        <dbReference type="PROSITE" id="PS51149"/>
    </source>
</evidence>
<sequence length="627" mass="70052">MQQLELELQKETYDYEGLFETMAGIVGGTASAELMHNNANKASERIPTQRDMVAGEVAKFVALNHILPKHIAEAHIKGEIHYHDLDYAPMFGMFNCMLIDIKGMLENGFNMGNAEIETPKSISTATALVAQIIAQVASHIYGGNTVNRIDEHLAPYVRASYDKWLALGLRWFKGDKFTAQSFAQERTEKETYDAFQALEYEINTLHTANGQTPFCTLGFGLGTSWEARLIQKSILQVRLAGLGKSKRTAVFPKLVFTVKHGVNAVSTDPNYDIKQLALECSSKRMYPDFLSYENNVDITGDFKAPMGCRSFLSKCSTGETDGRNNMGVVSLNLPRIAIEANGDESEFWTLLEQRTDLAIQALYTRIERLRSVKAKVAPILYVEGACGMRINPEDSVLKVMENGRATISLGYIGIEEMVKAMFPESDIKNDVSKQEFAKSVVRYLRGRLDDEKYASGWGFGLYSTPSESLCDRFARLDKAEFGEIKGVTDHGYYTNSFHLDVREKVTPTQKIDFEKEYHWIASGGHISYVEFPNMKHNLKGLERVVDYALSSLGYFGVNTPVDYCGECDYAGEAKATSKGFECPSCGNHNQKTLSVTRRVCGYLGSPNSRPYIAGKQTEVINRVKHTD</sequence>
<dbReference type="Gene3D" id="3.20.70.20">
    <property type="match status" value="1"/>
</dbReference>
<feature type="modified residue" description="Glycine radical" evidence="2">
    <location>
        <position position="601"/>
    </location>
</feature>
<feature type="domain" description="Glycine radical" evidence="3">
    <location>
        <begin position="503"/>
        <end position="627"/>
    </location>
</feature>